<dbReference type="Proteomes" id="UP000032458">
    <property type="component" value="Unassembled WGS sequence"/>
</dbReference>
<comment type="caution">
    <text evidence="2">The sequence shown here is derived from an EMBL/GenBank/DDBJ whole genome shotgun (WGS) entry which is preliminary data.</text>
</comment>
<accession>A0A0D7CHX4</accession>
<reference evidence="2 3" key="1">
    <citation type="submission" date="2014-09" db="EMBL/GenBank/DDBJ databases">
        <title>Draft genome sequence of Streptomyces natalensis ATCC 27448, producer of the antifungal pimaricin.</title>
        <authorList>
            <person name="Mendes M.V."/>
            <person name="Beites T."/>
            <person name="Pires S."/>
            <person name="Santos C.L."/>
            <person name="Moradas-Ferreira P."/>
        </authorList>
    </citation>
    <scope>NUCLEOTIDE SEQUENCE [LARGE SCALE GENOMIC DNA]</scope>
    <source>
        <strain evidence="2 3">ATCC 27448</strain>
    </source>
</reference>
<dbReference type="EMBL" id="JRKI01000032">
    <property type="protein sequence ID" value="KIZ15656.1"/>
    <property type="molecule type" value="Genomic_DNA"/>
</dbReference>
<feature type="region of interest" description="Disordered" evidence="1">
    <location>
        <begin position="1"/>
        <end position="40"/>
    </location>
</feature>
<protein>
    <submittedName>
        <fullName evidence="2">Uncharacterized protein</fullName>
    </submittedName>
</protein>
<evidence type="ECO:0000313" key="2">
    <source>
        <dbReference type="EMBL" id="KIZ15656.1"/>
    </source>
</evidence>
<dbReference type="AlphaFoldDB" id="A0A0D7CHX4"/>
<dbReference type="PATRIC" id="fig|1240678.4.peg.5368"/>
<evidence type="ECO:0000313" key="3">
    <source>
        <dbReference type="Proteomes" id="UP000032458"/>
    </source>
</evidence>
<sequence>MSWMGPRTEGVGVHAAGDGVGLVGPAGAHREGPLRVGHTSGVRHRGAAACPVAAPSTTDFPPCLAALAGLAPGNHLGPDRATLDIA</sequence>
<gene>
    <name evidence="2" type="ORF">SNA_25245</name>
</gene>
<keyword evidence="3" id="KW-1185">Reference proteome</keyword>
<name>A0A0D7CHX4_9ACTN</name>
<evidence type="ECO:0000256" key="1">
    <source>
        <dbReference type="SAM" id="MobiDB-lite"/>
    </source>
</evidence>
<proteinExistence type="predicted"/>
<organism evidence="2 3">
    <name type="scientific">Streptomyces natalensis ATCC 27448</name>
    <dbReference type="NCBI Taxonomy" id="1240678"/>
    <lineage>
        <taxon>Bacteria</taxon>
        <taxon>Bacillati</taxon>
        <taxon>Actinomycetota</taxon>
        <taxon>Actinomycetes</taxon>
        <taxon>Kitasatosporales</taxon>
        <taxon>Streptomycetaceae</taxon>
        <taxon>Streptomyces</taxon>
    </lineage>
</organism>